<reference evidence="2 3" key="1">
    <citation type="submission" date="2019-05" db="EMBL/GenBank/DDBJ databases">
        <title>Another draft genome of Portunus trituberculatus and its Hox gene families provides insights of decapod evolution.</title>
        <authorList>
            <person name="Jeong J.-H."/>
            <person name="Song I."/>
            <person name="Kim S."/>
            <person name="Choi T."/>
            <person name="Kim D."/>
            <person name="Ryu S."/>
            <person name="Kim W."/>
        </authorList>
    </citation>
    <scope>NUCLEOTIDE SEQUENCE [LARGE SCALE GENOMIC DNA]</scope>
    <source>
        <tissue evidence="2">Muscle</tissue>
    </source>
</reference>
<evidence type="ECO:0000313" key="2">
    <source>
        <dbReference type="EMBL" id="MPC52800.1"/>
    </source>
</evidence>
<protein>
    <submittedName>
        <fullName evidence="2">Uncharacterized protein</fullName>
    </submittedName>
</protein>
<comment type="caution">
    <text evidence="2">The sequence shown here is derived from an EMBL/GenBank/DDBJ whole genome shotgun (WGS) entry which is preliminary data.</text>
</comment>
<proteinExistence type="predicted"/>
<organism evidence="2 3">
    <name type="scientific">Portunus trituberculatus</name>
    <name type="common">Swimming crab</name>
    <name type="synonym">Neptunus trituberculatus</name>
    <dbReference type="NCBI Taxonomy" id="210409"/>
    <lineage>
        <taxon>Eukaryota</taxon>
        <taxon>Metazoa</taxon>
        <taxon>Ecdysozoa</taxon>
        <taxon>Arthropoda</taxon>
        <taxon>Crustacea</taxon>
        <taxon>Multicrustacea</taxon>
        <taxon>Malacostraca</taxon>
        <taxon>Eumalacostraca</taxon>
        <taxon>Eucarida</taxon>
        <taxon>Decapoda</taxon>
        <taxon>Pleocyemata</taxon>
        <taxon>Brachyura</taxon>
        <taxon>Eubrachyura</taxon>
        <taxon>Portunoidea</taxon>
        <taxon>Portunidae</taxon>
        <taxon>Portuninae</taxon>
        <taxon>Portunus</taxon>
    </lineage>
</organism>
<dbReference type="Proteomes" id="UP000324222">
    <property type="component" value="Unassembled WGS sequence"/>
</dbReference>
<evidence type="ECO:0000313" key="3">
    <source>
        <dbReference type="Proteomes" id="UP000324222"/>
    </source>
</evidence>
<name>A0A5B7FYG5_PORTR</name>
<accession>A0A5B7FYG5</accession>
<evidence type="ECO:0000256" key="1">
    <source>
        <dbReference type="SAM" id="MobiDB-lite"/>
    </source>
</evidence>
<sequence>MIWHGQYSRPASINTDWYPLSFSSSFRPFTNHAHSSHGSTNHGQTSPGLTNHAHSSAGSTNQRASSWVASINEGFRCSWITTSPRLLST</sequence>
<dbReference type="EMBL" id="VSRR010011157">
    <property type="protein sequence ID" value="MPC52800.1"/>
    <property type="molecule type" value="Genomic_DNA"/>
</dbReference>
<dbReference type="AlphaFoldDB" id="A0A5B7FYG5"/>
<feature type="region of interest" description="Disordered" evidence="1">
    <location>
        <begin position="32"/>
        <end position="63"/>
    </location>
</feature>
<keyword evidence="3" id="KW-1185">Reference proteome</keyword>
<gene>
    <name evidence="2" type="ORF">E2C01_046678</name>
</gene>